<evidence type="ECO:0000256" key="2">
    <source>
        <dbReference type="PIRSR" id="PIRSR613078-2"/>
    </source>
</evidence>
<dbReference type="Gene3D" id="3.40.50.1240">
    <property type="entry name" value="Phosphoglycerate mutase-like"/>
    <property type="match status" value="1"/>
</dbReference>
<organism evidence="4 5">
    <name type="scientific">Sulfurisphaera ohwakuensis</name>
    <dbReference type="NCBI Taxonomy" id="69656"/>
    <lineage>
        <taxon>Archaea</taxon>
        <taxon>Thermoproteota</taxon>
        <taxon>Thermoprotei</taxon>
        <taxon>Sulfolobales</taxon>
        <taxon>Sulfolobaceae</taxon>
        <taxon>Sulfurisphaera</taxon>
    </lineage>
</organism>
<feature type="active site" description="Proton donor/acceptor" evidence="1">
    <location>
        <position position="83"/>
    </location>
</feature>
<dbReference type="GO" id="GO:0004619">
    <property type="term" value="F:phosphoglycerate mutase activity"/>
    <property type="evidence" value="ECO:0007669"/>
    <property type="project" value="UniProtKB-EC"/>
</dbReference>
<dbReference type="InterPro" id="IPR029033">
    <property type="entry name" value="His_PPase_superfam"/>
</dbReference>
<dbReference type="GO" id="GO:0016791">
    <property type="term" value="F:phosphatase activity"/>
    <property type="evidence" value="ECO:0007669"/>
    <property type="project" value="TreeGrafter"/>
</dbReference>
<dbReference type="CDD" id="cd07067">
    <property type="entry name" value="HP_PGM_like"/>
    <property type="match status" value="1"/>
</dbReference>
<dbReference type="EMBL" id="CP045484">
    <property type="protein sequence ID" value="QGR17753.1"/>
    <property type="molecule type" value="Genomic_DNA"/>
</dbReference>
<evidence type="ECO:0000313" key="5">
    <source>
        <dbReference type="Proteomes" id="UP000427373"/>
    </source>
</evidence>
<dbReference type="Proteomes" id="UP000427373">
    <property type="component" value="Chromosome"/>
</dbReference>
<dbReference type="RefSeq" id="WP_052846725.1">
    <property type="nucleotide sequence ID" value="NZ_AP031374.1"/>
</dbReference>
<protein>
    <submittedName>
        <fullName evidence="4">Histidine phosphatase family protein</fullName>
    </submittedName>
    <submittedName>
        <fullName evidence="3">Putative phosphoglycerate mutase</fullName>
        <ecNumber evidence="3">5.4.2.12</ecNumber>
    </submittedName>
</protein>
<dbReference type="SUPFAM" id="SSF53254">
    <property type="entry name" value="Phosphoglycerate mutase-like"/>
    <property type="match status" value="1"/>
</dbReference>
<dbReference type="NCBIfam" id="NF038349">
    <property type="entry name" value="dPGM_arch"/>
    <property type="match status" value="1"/>
</dbReference>
<keyword evidence="3" id="KW-0413">Isomerase</keyword>
<name>A0A650CIZ5_SULOH</name>
<reference evidence="4 5" key="1">
    <citation type="submission" date="2019-10" db="EMBL/GenBank/DDBJ databases">
        <title>Genome Sequences from Six Type Strain Members of the Archaeal Family Sulfolobaceae: Acidianus ambivalens, Acidianus infernus, Metallosphaera prunae, Stygiolobus azoricus, Sulfolobus metallicus, and Sulfurisphaera ohwakuensis.</title>
        <authorList>
            <person name="Counts J.A."/>
            <person name="Kelly R.M."/>
        </authorList>
    </citation>
    <scope>NUCLEOTIDE SEQUENCE [LARGE SCALE GENOMIC DNA]</scope>
    <source>
        <strain evidence="4 5">TA-1</strain>
    </source>
</reference>
<feature type="binding site" evidence="2">
    <location>
        <begin position="8"/>
        <end position="15"/>
    </location>
    <ligand>
        <name>substrate</name>
    </ligand>
</feature>
<dbReference type="AlphaFoldDB" id="A0A650CIZ5"/>
<evidence type="ECO:0000313" key="6">
    <source>
        <dbReference type="Proteomes" id="UP000582213"/>
    </source>
</evidence>
<dbReference type="Pfam" id="PF00300">
    <property type="entry name" value="His_Phos_1"/>
    <property type="match status" value="1"/>
</dbReference>
<dbReference type="GeneID" id="1460192"/>
<accession>A0A650CIZ5</accession>
<evidence type="ECO:0000313" key="3">
    <source>
        <dbReference type="EMBL" id="MBB5253438.1"/>
    </source>
</evidence>
<keyword evidence="5" id="KW-1185">Reference proteome</keyword>
<gene>
    <name evidence="4" type="ORF">D1869_11620</name>
    <name evidence="3" type="ORF">HNQ62_001199</name>
</gene>
<feature type="active site" description="Tele-phosphohistidine intermediate" evidence="1">
    <location>
        <position position="9"/>
    </location>
</feature>
<dbReference type="EC" id="5.4.2.12" evidence="3"/>
<feature type="binding site" evidence="2">
    <location>
        <position position="59"/>
    </location>
    <ligand>
        <name>substrate</name>
    </ligand>
</feature>
<dbReference type="GO" id="GO:0005737">
    <property type="term" value="C:cytoplasm"/>
    <property type="evidence" value="ECO:0007669"/>
    <property type="project" value="TreeGrafter"/>
</dbReference>
<sequence>MTLIVFIRHGQSISNVNRILSDDINSYPLTDEGRRQVYNTANELKKISPKKIYSSPVLRAYQTAMIIGEVLNIIPIIDDRLRERELGELNNTKIDQFDHWKLRVARKELNVKGVEPWDSLKRRMVNFVESVIKEKETVIAVSHFDPIRAFLAYVLDLDDISAWGLHIPNASITIVRCESINNCRILSVGAPIITNELLSKLEV</sequence>
<dbReference type="Proteomes" id="UP000582213">
    <property type="component" value="Unassembled WGS sequence"/>
</dbReference>
<dbReference type="OrthoDB" id="304253at2157"/>
<dbReference type="SMART" id="SM00855">
    <property type="entry name" value="PGAM"/>
    <property type="match status" value="1"/>
</dbReference>
<dbReference type="PANTHER" id="PTHR48100">
    <property type="entry name" value="BROAD-SPECIFICITY PHOSPHATASE YOR283W-RELATED"/>
    <property type="match status" value="1"/>
</dbReference>
<reference evidence="3 6" key="2">
    <citation type="submission" date="2020-08" db="EMBL/GenBank/DDBJ databases">
        <title>Genomic Encyclopedia of Type Strains, Phase IV (KMG-IV): sequencing the most valuable type-strain genomes for metagenomic binning, comparative biology and taxonomic classification.</title>
        <authorList>
            <person name="Goeker M."/>
        </authorList>
    </citation>
    <scope>NUCLEOTIDE SEQUENCE [LARGE SCALE GENOMIC DNA]</scope>
    <source>
        <strain evidence="3 6">DSM 12421</strain>
    </source>
</reference>
<evidence type="ECO:0000256" key="1">
    <source>
        <dbReference type="PIRSR" id="PIRSR613078-1"/>
    </source>
</evidence>
<dbReference type="PANTHER" id="PTHR48100:SF1">
    <property type="entry name" value="HISTIDINE PHOSPHATASE FAMILY PROTEIN-RELATED"/>
    <property type="match status" value="1"/>
</dbReference>
<proteinExistence type="predicted"/>
<dbReference type="InterPro" id="IPR054929">
    <property type="entry name" value="dPGM_arch"/>
</dbReference>
<dbReference type="InterPro" id="IPR050275">
    <property type="entry name" value="PGM_Phosphatase"/>
</dbReference>
<dbReference type="EMBL" id="JACHFY010000004">
    <property type="protein sequence ID" value="MBB5253438.1"/>
    <property type="molecule type" value="Genomic_DNA"/>
</dbReference>
<dbReference type="KEGG" id="soh:D1869_11620"/>
<dbReference type="InterPro" id="IPR013078">
    <property type="entry name" value="His_Pase_superF_clade-1"/>
</dbReference>
<evidence type="ECO:0000313" key="4">
    <source>
        <dbReference type="EMBL" id="QGR17753.1"/>
    </source>
</evidence>